<comment type="caution">
    <text evidence="5">The sequence shown here is derived from an EMBL/GenBank/DDBJ whole genome shotgun (WGS) entry which is preliminary data.</text>
</comment>
<dbReference type="GO" id="GO:0005687">
    <property type="term" value="C:U4 snRNP"/>
    <property type="evidence" value="ECO:0007669"/>
    <property type="project" value="TreeGrafter"/>
</dbReference>
<dbReference type="EMBL" id="MLFT02000004">
    <property type="protein sequence ID" value="PHT50800.1"/>
    <property type="molecule type" value="Genomic_DNA"/>
</dbReference>
<dbReference type="GO" id="GO:0043186">
    <property type="term" value="C:P granule"/>
    <property type="evidence" value="ECO:0007669"/>
    <property type="project" value="TreeGrafter"/>
</dbReference>
<reference evidence="6" key="2">
    <citation type="journal article" date="2017" name="J. Anim. Genet.">
        <title>Multiple reference genome sequences of hot pepper reveal the massive evolution of plant disease resistance genes by retroduplication.</title>
        <authorList>
            <person name="Kim S."/>
            <person name="Park J."/>
            <person name="Yeom S.-I."/>
            <person name="Kim Y.-M."/>
            <person name="Seo E."/>
            <person name="Kim K.-T."/>
            <person name="Kim M.-S."/>
            <person name="Lee J.M."/>
            <person name="Cheong K."/>
            <person name="Shin H.-S."/>
            <person name="Kim S.-B."/>
            <person name="Han K."/>
            <person name="Lee J."/>
            <person name="Park M."/>
            <person name="Lee H.-A."/>
            <person name="Lee H.-Y."/>
            <person name="Lee Y."/>
            <person name="Oh S."/>
            <person name="Lee J.H."/>
            <person name="Choi E."/>
            <person name="Choi E."/>
            <person name="Lee S.E."/>
            <person name="Jeon J."/>
            <person name="Kim H."/>
            <person name="Choi G."/>
            <person name="Song H."/>
            <person name="Lee J."/>
            <person name="Lee S.-C."/>
            <person name="Kwon J.-K."/>
            <person name="Lee H.-Y."/>
            <person name="Koo N."/>
            <person name="Hong Y."/>
            <person name="Kim R.W."/>
            <person name="Kang W.-H."/>
            <person name="Huh J.H."/>
            <person name="Kang B.-C."/>
            <person name="Yang T.-J."/>
            <person name="Lee Y.-H."/>
            <person name="Bennetzen J.L."/>
            <person name="Choi D."/>
        </authorList>
    </citation>
    <scope>NUCLEOTIDE SEQUENCE [LARGE SCALE GENOMIC DNA]</scope>
    <source>
        <strain evidence="6">cv. PBC81</strain>
    </source>
</reference>
<dbReference type="OrthoDB" id="2146at2759"/>
<evidence type="ECO:0000259" key="4">
    <source>
        <dbReference type="Pfam" id="PF01423"/>
    </source>
</evidence>
<sequence length="99" mass="11312">MGGGWQEKRDENGDKKESEVPRKKKQQIVDSRDEQVGSTSGSQKNMDKQLQIKLNVNLLVTETLRGFDQFMNLVSDNTVEVNGNEKNEIIMAVIQYLIR</sequence>
<gene>
    <name evidence="5" type="ORF">CQW23_10547</name>
</gene>
<dbReference type="GO" id="GO:0003723">
    <property type="term" value="F:RNA binding"/>
    <property type="evidence" value="ECO:0007669"/>
    <property type="project" value="TreeGrafter"/>
</dbReference>
<dbReference type="GO" id="GO:0034719">
    <property type="term" value="C:SMN-Sm protein complex"/>
    <property type="evidence" value="ECO:0007669"/>
    <property type="project" value="TreeGrafter"/>
</dbReference>
<dbReference type="Pfam" id="PF01423">
    <property type="entry name" value="LSM"/>
    <property type="match status" value="1"/>
</dbReference>
<keyword evidence="6" id="KW-1185">Reference proteome</keyword>
<evidence type="ECO:0000256" key="2">
    <source>
        <dbReference type="ARBA" id="ARBA00023274"/>
    </source>
</evidence>
<dbReference type="InterPro" id="IPR044641">
    <property type="entry name" value="Lsm7/SmG-like"/>
</dbReference>
<dbReference type="GO" id="GO:0005685">
    <property type="term" value="C:U1 snRNP"/>
    <property type="evidence" value="ECO:0007669"/>
    <property type="project" value="TreeGrafter"/>
</dbReference>
<proteinExistence type="inferred from homology"/>
<dbReference type="InterPro" id="IPR010920">
    <property type="entry name" value="LSM_dom_sf"/>
</dbReference>
<dbReference type="GO" id="GO:0000398">
    <property type="term" value="P:mRNA splicing, via spliceosome"/>
    <property type="evidence" value="ECO:0007669"/>
    <property type="project" value="TreeGrafter"/>
</dbReference>
<dbReference type="GO" id="GO:0071004">
    <property type="term" value="C:U2-type prespliceosome"/>
    <property type="evidence" value="ECO:0007669"/>
    <property type="project" value="TreeGrafter"/>
</dbReference>
<name>A0A2G2X019_CAPBA</name>
<accession>A0A2G2X019</accession>
<feature type="compositionally biased region" description="Basic and acidic residues" evidence="3">
    <location>
        <begin position="1"/>
        <end position="21"/>
    </location>
</feature>
<dbReference type="PANTHER" id="PTHR10553">
    <property type="entry name" value="SMALL NUCLEAR RIBONUCLEOPROTEIN"/>
    <property type="match status" value="1"/>
</dbReference>
<dbReference type="GO" id="GO:0005682">
    <property type="term" value="C:U5 snRNP"/>
    <property type="evidence" value="ECO:0007669"/>
    <property type="project" value="TreeGrafter"/>
</dbReference>
<dbReference type="STRING" id="33114.A0A2G2X019"/>
<dbReference type="Proteomes" id="UP000224567">
    <property type="component" value="Unassembled WGS sequence"/>
</dbReference>
<evidence type="ECO:0000313" key="5">
    <source>
        <dbReference type="EMBL" id="PHT50800.1"/>
    </source>
</evidence>
<dbReference type="GO" id="GO:0071011">
    <property type="term" value="C:precatalytic spliceosome"/>
    <property type="evidence" value="ECO:0007669"/>
    <property type="project" value="TreeGrafter"/>
</dbReference>
<dbReference type="GO" id="GO:0097526">
    <property type="term" value="C:spliceosomal tri-snRNP complex"/>
    <property type="evidence" value="ECO:0007669"/>
    <property type="project" value="TreeGrafter"/>
</dbReference>
<feature type="domain" description="Sm" evidence="4">
    <location>
        <begin position="43"/>
        <end position="89"/>
    </location>
</feature>
<dbReference type="GO" id="GO:0071013">
    <property type="term" value="C:catalytic step 2 spliceosome"/>
    <property type="evidence" value="ECO:0007669"/>
    <property type="project" value="TreeGrafter"/>
</dbReference>
<dbReference type="PANTHER" id="PTHR10553:SF37">
    <property type="entry name" value="SMALL NUCLEAR RIBONUCLEOPROTEIN G"/>
    <property type="match status" value="1"/>
</dbReference>
<organism evidence="5 6">
    <name type="scientific">Capsicum baccatum</name>
    <name type="common">Peruvian pepper</name>
    <dbReference type="NCBI Taxonomy" id="33114"/>
    <lineage>
        <taxon>Eukaryota</taxon>
        <taxon>Viridiplantae</taxon>
        <taxon>Streptophyta</taxon>
        <taxon>Embryophyta</taxon>
        <taxon>Tracheophyta</taxon>
        <taxon>Spermatophyta</taxon>
        <taxon>Magnoliopsida</taxon>
        <taxon>eudicotyledons</taxon>
        <taxon>Gunneridae</taxon>
        <taxon>Pentapetalae</taxon>
        <taxon>asterids</taxon>
        <taxon>lamiids</taxon>
        <taxon>Solanales</taxon>
        <taxon>Solanaceae</taxon>
        <taxon>Solanoideae</taxon>
        <taxon>Capsiceae</taxon>
        <taxon>Capsicum</taxon>
    </lineage>
</organism>
<comment type="similarity">
    <text evidence="1">Belongs to the snRNP Sm proteins family.</text>
</comment>
<dbReference type="SUPFAM" id="SSF50182">
    <property type="entry name" value="Sm-like ribonucleoproteins"/>
    <property type="match status" value="1"/>
</dbReference>
<dbReference type="Gene3D" id="2.30.30.100">
    <property type="match status" value="1"/>
</dbReference>
<reference evidence="5 6" key="1">
    <citation type="journal article" date="2017" name="Genome Biol.">
        <title>New reference genome sequences of hot pepper reveal the massive evolution of plant disease-resistance genes by retroduplication.</title>
        <authorList>
            <person name="Kim S."/>
            <person name="Park J."/>
            <person name="Yeom S.I."/>
            <person name="Kim Y.M."/>
            <person name="Seo E."/>
            <person name="Kim K.T."/>
            <person name="Kim M.S."/>
            <person name="Lee J.M."/>
            <person name="Cheong K."/>
            <person name="Shin H.S."/>
            <person name="Kim S.B."/>
            <person name="Han K."/>
            <person name="Lee J."/>
            <person name="Park M."/>
            <person name="Lee H.A."/>
            <person name="Lee H.Y."/>
            <person name="Lee Y."/>
            <person name="Oh S."/>
            <person name="Lee J.H."/>
            <person name="Choi E."/>
            <person name="Choi E."/>
            <person name="Lee S.E."/>
            <person name="Jeon J."/>
            <person name="Kim H."/>
            <person name="Choi G."/>
            <person name="Song H."/>
            <person name="Lee J."/>
            <person name="Lee S.C."/>
            <person name="Kwon J.K."/>
            <person name="Lee H.Y."/>
            <person name="Koo N."/>
            <person name="Hong Y."/>
            <person name="Kim R.W."/>
            <person name="Kang W.H."/>
            <person name="Huh J.H."/>
            <person name="Kang B.C."/>
            <person name="Yang T.J."/>
            <person name="Lee Y.H."/>
            <person name="Bennetzen J.L."/>
            <person name="Choi D."/>
        </authorList>
    </citation>
    <scope>NUCLEOTIDE SEQUENCE [LARGE SCALE GENOMIC DNA]</scope>
    <source>
        <strain evidence="6">cv. PBC81</strain>
    </source>
</reference>
<protein>
    <submittedName>
        <fullName evidence="5">Small nuclear ribonucleoprotein G</fullName>
    </submittedName>
</protein>
<dbReference type="AlphaFoldDB" id="A0A2G2X019"/>
<evidence type="ECO:0000313" key="6">
    <source>
        <dbReference type="Proteomes" id="UP000224567"/>
    </source>
</evidence>
<dbReference type="InterPro" id="IPR001163">
    <property type="entry name" value="Sm_dom_euk/arc"/>
</dbReference>
<evidence type="ECO:0000256" key="1">
    <source>
        <dbReference type="ARBA" id="ARBA00006850"/>
    </source>
</evidence>
<evidence type="ECO:0000256" key="3">
    <source>
        <dbReference type="SAM" id="MobiDB-lite"/>
    </source>
</evidence>
<dbReference type="GO" id="GO:0005686">
    <property type="term" value="C:U2 snRNP"/>
    <property type="evidence" value="ECO:0007669"/>
    <property type="project" value="TreeGrafter"/>
</dbReference>
<keyword evidence="2 5" id="KW-0687">Ribonucleoprotein</keyword>
<dbReference type="GO" id="GO:0005689">
    <property type="term" value="C:U12-type spliceosomal complex"/>
    <property type="evidence" value="ECO:0007669"/>
    <property type="project" value="TreeGrafter"/>
</dbReference>
<feature type="region of interest" description="Disordered" evidence="3">
    <location>
        <begin position="1"/>
        <end position="47"/>
    </location>
</feature>